<evidence type="ECO:0000313" key="2">
    <source>
        <dbReference type="Proteomes" id="UP000078541"/>
    </source>
</evidence>
<protein>
    <submittedName>
        <fullName evidence="1">Uncharacterized protein</fullName>
    </submittedName>
</protein>
<evidence type="ECO:0000313" key="1">
    <source>
        <dbReference type="EMBL" id="KYN41234.1"/>
    </source>
</evidence>
<dbReference type="Proteomes" id="UP000078541">
    <property type="component" value="Unassembled WGS sequence"/>
</dbReference>
<dbReference type="AlphaFoldDB" id="A0A195FMT0"/>
<organism evidence="1 2">
    <name type="scientific">Trachymyrmex septentrionalis</name>
    <dbReference type="NCBI Taxonomy" id="34720"/>
    <lineage>
        <taxon>Eukaryota</taxon>
        <taxon>Metazoa</taxon>
        <taxon>Ecdysozoa</taxon>
        <taxon>Arthropoda</taxon>
        <taxon>Hexapoda</taxon>
        <taxon>Insecta</taxon>
        <taxon>Pterygota</taxon>
        <taxon>Neoptera</taxon>
        <taxon>Endopterygota</taxon>
        <taxon>Hymenoptera</taxon>
        <taxon>Apocrita</taxon>
        <taxon>Aculeata</taxon>
        <taxon>Formicoidea</taxon>
        <taxon>Formicidae</taxon>
        <taxon>Myrmicinae</taxon>
        <taxon>Trachymyrmex</taxon>
    </lineage>
</organism>
<keyword evidence="2" id="KW-1185">Reference proteome</keyword>
<reference evidence="1 2" key="1">
    <citation type="submission" date="2016-03" db="EMBL/GenBank/DDBJ databases">
        <title>Trachymyrmex septentrionalis WGS genome.</title>
        <authorList>
            <person name="Nygaard S."/>
            <person name="Hu H."/>
            <person name="Boomsma J."/>
            <person name="Zhang G."/>
        </authorList>
    </citation>
    <scope>NUCLEOTIDE SEQUENCE [LARGE SCALE GENOMIC DNA]</scope>
    <source>
        <strain evidence="1">Tsep2-gDNA-1</strain>
        <tissue evidence="1">Whole body</tissue>
    </source>
</reference>
<sequence>MIITKSSVTAAAAAAAAATTRTTTTTTTTTAARWPLLQNRETLGRIYHNVDGKRRSTTKLHSDAVSAMLSRNCGRRNVVHGNDNSNIIEPRWISDSCTEIVSVLPYYYYCQRLAIISIVASLLADDDIRGDNLIESGRLSEHRDDAGTDDSAATSSDDLRILNRRDGLLRCCA</sequence>
<proteinExistence type="predicted"/>
<accession>A0A195FMT0</accession>
<gene>
    <name evidence="1" type="ORF">ALC56_04385</name>
</gene>
<dbReference type="EMBL" id="KQ981490">
    <property type="protein sequence ID" value="KYN41234.1"/>
    <property type="molecule type" value="Genomic_DNA"/>
</dbReference>
<dbReference type="OrthoDB" id="7550945at2759"/>
<name>A0A195FMT0_9HYME</name>
<dbReference type="KEGG" id="tsep:108746821"/>